<evidence type="ECO:0000256" key="6">
    <source>
        <dbReference type="SAM" id="MobiDB-lite"/>
    </source>
</evidence>
<dbReference type="Gene3D" id="3.40.850.10">
    <property type="entry name" value="Kinesin motor domain"/>
    <property type="match status" value="1"/>
</dbReference>
<feature type="region of interest" description="Disordered" evidence="6">
    <location>
        <begin position="1817"/>
        <end position="1838"/>
    </location>
</feature>
<dbReference type="FunFam" id="3.40.850.10:FF:000021">
    <property type="entry name" value="kinesin-like protein KIF16B isoform X1"/>
    <property type="match status" value="1"/>
</dbReference>
<dbReference type="GO" id="GO:0005524">
    <property type="term" value="F:ATP binding"/>
    <property type="evidence" value="ECO:0007669"/>
    <property type="project" value="UniProtKB-UniRule"/>
</dbReference>
<feature type="compositionally biased region" description="Low complexity" evidence="6">
    <location>
        <begin position="1574"/>
        <end position="1588"/>
    </location>
</feature>
<gene>
    <name evidence="8" type="ORF">BOX15_Mlig029284g2</name>
</gene>
<name>A0A267G624_9PLAT</name>
<dbReference type="InterPro" id="IPR008984">
    <property type="entry name" value="SMAD_FHA_dom_sf"/>
</dbReference>
<feature type="compositionally biased region" description="Low complexity" evidence="6">
    <location>
        <begin position="1236"/>
        <end position="1248"/>
    </location>
</feature>
<feature type="compositionally biased region" description="Polar residues" evidence="6">
    <location>
        <begin position="1373"/>
        <end position="1384"/>
    </location>
</feature>
<dbReference type="CDD" id="cd00060">
    <property type="entry name" value="FHA"/>
    <property type="match status" value="1"/>
</dbReference>
<dbReference type="Proteomes" id="UP000215902">
    <property type="component" value="Unassembled WGS sequence"/>
</dbReference>
<dbReference type="InterPro" id="IPR001752">
    <property type="entry name" value="Kinesin_motor_dom"/>
</dbReference>
<evidence type="ECO:0000256" key="4">
    <source>
        <dbReference type="ARBA" id="ARBA00023175"/>
    </source>
</evidence>
<proteinExistence type="inferred from homology"/>
<keyword evidence="4 5" id="KW-0505">Motor protein</keyword>
<accession>A0A267G624</accession>
<feature type="region of interest" description="Disordered" evidence="6">
    <location>
        <begin position="1712"/>
        <end position="1756"/>
    </location>
</feature>
<feature type="region of interest" description="Disordered" evidence="6">
    <location>
        <begin position="781"/>
        <end position="803"/>
    </location>
</feature>
<dbReference type="Pfam" id="PF00498">
    <property type="entry name" value="FHA"/>
    <property type="match status" value="1"/>
</dbReference>
<feature type="compositionally biased region" description="Basic and acidic residues" evidence="6">
    <location>
        <begin position="751"/>
        <end position="763"/>
    </location>
</feature>
<dbReference type="STRING" id="282301.A0A267G624"/>
<feature type="region of interest" description="Disordered" evidence="6">
    <location>
        <begin position="824"/>
        <end position="844"/>
    </location>
</feature>
<evidence type="ECO:0000313" key="8">
    <source>
        <dbReference type="EMBL" id="PAA80877.1"/>
    </source>
</evidence>
<feature type="compositionally biased region" description="Low complexity" evidence="6">
    <location>
        <begin position="692"/>
        <end position="701"/>
    </location>
</feature>
<dbReference type="Pfam" id="PF00225">
    <property type="entry name" value="Kinesin"/>
    <property type="match status" value="1"/>
</dbReference>
<dbReference type="GO" id="GO:0008017">
    <property type="term" value="F:microtubule binding"/>
    <property type="evidence" value="ECO:0007669"/>
    <property type="project" value="InterPro"/>
</dbReference>
<dbReference type="InterPro" id="IPR000253">
    <property type="entry name" value="FHA_dom"/>
</dbReference>
<feature type="compositionally biased region" description="Polar residues" evidence="6">
    <location>
        <begin position="1503"/>
        <end position="1512"/>
    </location>
</feature>
<dbReference type="SUPFAM" id="SSF49879">
    <property type="entry name" value="SMAD/FHA domain"/>
    <property type="match status" value="1"/>
</dbReference>
<dbReference type="SUPFAM" id="SSF52540">
    <property type="entry name" value="P-loop containing nucleoside triphosphate hydrolases"/>
    <property type="match status" value="1"/>
</dbReference>
<feature type="region of interest" description="Disordered" evidence="6">
    <location>
        <begin position="1560"/>
        <end position="1606"/>
    </location>
</feature>
<feature type="region of interest" description="Disordered" evidence="6">
    <location>
        <begin position="684"/>
        <end position="711"/>
    </location>
</feature>
<feature type="compositionally biased region" description="Low complexity" evidence="6">
    <location>
        <begin position="1399"/>
        <end position="1410"/>
    </location>
</feature>
<feature type="compositionally biased region" description="Low complexity" evidence="6">
    <location>
        <begin position="1451"/>
        <end position="1468"/>
    </location>
</feature>
<feature type="binding site" evidence="5">
    <location>
        <begin position="112"/>
        <end position="119"/>
    </location>
    <ligand>
        <name>ATP</name>
        <dbReference type="ChEBI" id="CHEBI:30616"/>
    </ligand>
</feature>
<dbReference type="InterPro" id="IPR027417">
    <property type="entry name" value="P-loop_NTPase"/>
</dbReference>
<evidence type="ECO:0000259" key="7">
    <source>
        <dbReference type="PROSITE" id="PS50067"/>
    </source>
</evidence>
<reference evidence="8 9" key="1">
    <citation type="submission" date="2017-06" db="EMBL/GenBank/DDBJ databases">
        <title>A platform for efficient transgenesis in Macrostomum lignano, a flatworm model organism for stem cell research.</title>
        <authorList>
            <person name="Berezikov E."/>
        </authorList>
    </citation>
    <scope>NUCLEOTIDE SEQUENCE [LARGE SCALE GENOMIC DNA]</scope>
    <source>
        <strain evidence="8">DV1</strain>
        <tissue evidence="8">Whole organism</tissue>
    </source>
</reference>
<dbReference type="InterPro" id="IPR019821">
    <property type="entry name" value="Kinesin_motor_CS"/>
</dbReference>
<feature type="compositionally biased region" description="Low complexity" evidence="6">
    <location>
        <begin position="789"/>
        <end position="798"/>
    </location>
</feature>
<feature type="compositionally biased region" description="Low complexity" evidence="6">
    <location>
        <begin position="1652"/>
        <end position="1666"/>
    </location>
</feature>
<dbReference type="PROSITE" id="PS00411">
    <property type="entry name" value="KINESIN_MOTOR_1"/>
    <property type="match status" value="1"/>
</dbReference>
<protein>
    <recommendedName>
        <fullName evidence="7">Kinesin motor domain-containing protein</fullName>
    </recommendedName>
</protein>
<dbReference type="EMBL" id="NIVC01000561">
    <property type="protein sequence ID" value="PAA80877.1"/>
    <property type="molecule type" value="Genomic_DNA"/>
</dbReference>
<evidence type="ECO:0000256" key="3">
    <source>
        <dbReference type="ARBA" id="ARBA00023054"/>
    </source>
</evidence>
<dbReference type="Gene3D" id="2.60.200.20">
    <property type="match status" value="1"/>
</dbReference>
<evidence type="ECO:0000256" key="1">
    <source>
        <dbReference type="ARBA" id="ARBA00022741"/>
    </source>
</evidence>
<feature type="compositionally biased region" description="Low complexity" evidence="6">
    <location>
        <begin position="1330"/>
        <end position="1340"/>
    </location>
</feature>
<dbReference type="PANTHER" id="PTHR47117:SF6">
    <property type="entry name" value="KINESIN-LIKE PROTEIN KIF16B"/>
    <property type="match status" value="1"/>
</dbReference>
<keyword evidence="3" id="KW-0175">Coiled coil</keyword>
<feature type="compositionally biased region" description="Polar residues" evidence="6">
    <location>
        <begin position="1091"/>
        <end position="1103"/>
    </location>
</feature>
<comment type="similarity">
    <text evidence="5">Belongs to the TRAFAC class myosin-kinesin ATPase superfamily. Kinesin family.</text>
</comment>
<organism evidence="8 9">
    <name type="scientific">Macrostomum lignano</name>
    <dbReference type="NCBI Taxonomy" id="282301"/>
    <lineage>
        <taxon>Eukaryota</taxon>
        <taxon>Metazoa</taxon>
        <taxon>Spiralia</taxon>
        <taxon>Lophotrochozoa</taxon>
        <taxon>Platyhelminthes</taxon>
        <taxon>Rhabditophora</taxon>
        <taxon>Macrostomorpha</taxon>
        <taxon>Macrostomida</taxon>
        <taxon>Macrostomidae</taxon>
        <taxon>Macrostomum</taxon>
    </lineage>
</organism>
<feature type="region of interest" description="Disordered" evidence="6">
    <location>
        <begin position="871"/>
        <end position="966"/>
    </location>
</feature>
<feature type="compositionally biased region" description="Polar residues" evidence="6">
    <location>
        <begin position="1424"/>
        <end position="1434"/>
    </location>
</feature>
<dbReference type="InterPro" id="IPR036961">
    <property type="entry name" value="Kinesin_motor_dom_sf"/>
</dbReference>
<evidence type="ECO:0000313" key="9">
    <source>
        <dbReference type="Proteomes" id="UP000215902"/>
    </source>
</evidence>
<feature type="region of interest" description="Disordered" evidence="6">
    <location>
        <begin position="981"/>
        <end position="1018"/>
    </location>
</feature>
<feature type="compositionally biased region" description="Low complexity" evidence="6">
    <location>
        <begin position="589"/>
        <end position="606"/>
    </location>
</feature>
<feature type="region of interest" description="Disordered" evidence="6">
    <location>
        <begin position="743"/>
        <end position="763"/>
    </location>
</feature>
<dbReference type="GO" id="GO:0007018">
    <property type="term" value="P:microtubule-based movement"/>
    <property type="evidence" value="ECO:0007669"/>
    <property type="project" value="InterPro"/>
</dbReference>
<sequence>MNYITQDSFESNVRVAVRIRPISKKEEDTSATEIITVVGNSLHIRNVKIEGDAEIGDSRERLKTFTFDYVYPQSGATDSELVGSQEQIFQDLGTDLLENAFDGYNSCVFAYGMTGTGKSYTMMGFEEQRGLIPRIAEGLFSRLSDAANESKVTTRVHASFLEIYNERVRDLLGRRQANERYTLKVREHPKEGPYVQDLSQHRVTDNGQIQELIAQGNSRRVTAATTMHDFSSRSHSIFTIIFTQATISEECPREISSKIHLVDLAGSERIDSDATSRSRLKESANINRSLVTLAKVIQNLANQSLISWNEQRIAQQTDAASADEQRRTRRRHIHIPYRDSVLTWLIKDSLGGNSNTTMIATVTPADIYYNETINTLRYAQQAKNIVNRPSVNEDPTAKLISTLRMEIQRLHEELANRDRVQSMDNLQVILSEKNQEADILTQQWQSRWQEGLTMRPSVTGGVLLEAQAAHLLCMSLPDSPGIHYYPLEREFTCVGSGSDADLRLQHPSILEKHCRLVSSEDSTVLLERNPRALVLVCGRKMADESVELFTGDTIQFGFLQALFYFNSPKQSFSRQISSTEDLDSQRAQSPSCSETIGESSSLSTSSLDIGQEYETKFSTDELCLSHARKDLDALTMEELKIKETLSENVEKLFRTHDLMRSTEEKKEVQLQDTLSRLEMQRSLTSSDLESMQTAASQQVEQQEQRVSETMARLRARKKSLAVIRHRLDSGATEDDRDAELGERLGSASDSEGLHETVESKQAEVSELERLLEAEQAELDEARRRHAEALEQQQAALHAQTERAEEVRRRRRALEQYVERKTDDLFKKKNLTPPTRRRISGRQLEKVRSDNDIGLLPVVAPEADYPEEVGLAEIEQPNASRQASTKRKQLKTSKRAQAVTSRLYPGQPPSTEARRRLTSGGSAEGAASRLRSAQSAPHLELSQAADAAGATVEETTVSLRRGGSRRVQTKFTPEGRFLSGEIVSRTTGPAAAPVGPSSLSASAARLSGGSSLLSVPEESLEDLTAEAKTAAGGGYKFAPGDRRSLPVGALSAAADKTSTAVKRRSGGHLRERQSPSQRQQQHQKQKTKRQSTNIQPQVEMSRQPITLEVSPYRQVVLEQLTSHEAPPRHSVEFYYDLAGENPATKGAEFDDNDEYNEDTQSVDSLEDEPNEQQQQQQPQQRRRPMLPVAAVSASVQQLTIDPASQQQQPPYSRRTSDGLVSGDELERNSVSLPDLKGSPASTAPAAAGPRPLPHPSSIYTEQSGPMPMTPRPAALMEDSLEGADISSAEEKREQREREKNAQAAASKAGEDGAEAAAESAAGNTSDEAEGSLDSLGSDSASVPSSGKVEVAKTGENLNEEELKEAKVATVATAGHSSTGSQSTLEPPSPKLTIRPAIGDSQSPSAAAEMQPQQPPARMRPRRDPGSSSTSSTEAGQHQRPLSVKLRPKRPASEQPPQEQQQQQQQQQQQARRRHSSESSSSSSSARSRERSGNVDSRQSRDSQMRWSAASSVFDSAPPLPQQQQQPERRDACVSPIELTTSMPTLAEAKAKFYEAKQAAWPGNAVHPASEQAPPSARSAARSSGGSSSGYEVPEPRLTFPRGAAEPHTGNIEQSYRARYASAPRLGHGTVAERHQRISVILENLPSQRPRPKVTPVVETSTTTSTTPIRRGSAAATIASRGSSIADLVAKVHHALSEHPEMSSFGRNQLQLHRPATTSSHQDLRMEEVRERRRQMQERQRLRRSEEALIIVDEPPPDELEIAAAEQQRKRQSRPQETRTYQYSYLAEATEIINTEKSGDSGKASPEMSLTATLLQTSFAKPASPSPPKSPPISSDANAIHTPESNLPVILPTLESKASENLTTGDGDDGAPKFQLIHSVRPLGQKKVTRKAANRAMHKVTLGPSITCTTLDVVDQNMRTLRSEIVVDASKDGRHRLTEKGFCLDAELPQCELGKAYDLGEQFRFLRMPRLAVVEATRSDNEPKEDIVEVKEEAALPNIVIVEPPVLSPVAAASCSKEDLREQLLTVHSDDVRRHLMEFDISELLATVLRLVELTDEERSNIWDIVRFPGSDTFGKEYMADVLLRKINHDLAKPAREPSNSLNDSAISSARQQRPLQTAIVGGPPPEGVLDTYDLNIGTPPQPTYTSRHLGALRQQLYELRDFALMAEEPPPDTDLQNMLNNLVQMTRLALEAGLQPNSELPEHLTAAEAFLEAEKAAPEGAVGGGTDPLVGTLTELAVSLHDSVANQVIELDERLGIDVAQILRELRVCLEACETPDGEVAVNNAVLDLSRRLAILSKKDHSNQISLSPLNNHCLDRLCSAVGHNCLDPVSFLTSVIEILEEAKRVRISRLMQRSNQRISDILLELFKLHSPNRDYLFLPRNEVRKLHYALHFRIDMPTRKLEAFRARVEQLAEKDKCAKVSTEMVSELKEYVASARPPSVADVAELSFKDRYFLQQLEVLLRERGCEIYTTPMTPTEDDMRNFSKLKTIVEAVKNKVPGPYDHTI</sequence>
<feature type="compositionally biased region" description="Polar residues" evidence="6">
    <location>
        <begin position="1192"/>
        <end position="1209"/>
    </location>
</feature>
<comment type="caution">
    <text evidence="8">The sequence shown here is derived from an EMBL/GenBank/DDBJ whole genome shotgun (WGS) entry which is preliminary data.</text>
</comment>
<dbReference type="PRINTS" id="PR00380">
    <property type="entry name" value="KINESINHEAVY"/>
</dbReference>
<dbReference type="PROSITE" id="PS50067">
    <property type="entry name" value="KINESIN_MOTOR_2"/>
    <property type="match status" value="1"/>
</dbReference>
<keyword evidence="2 5" id="KW-0067">ATP-binding</keyword>
<feature type="region of interest" description="Disordered" evidence="6">
    <location>
        <begin position="1646"/>
        <end position="1670"/>
    </location>
</feature>
<feature type="region of interest" description="Disordered" evidence="6">
    <location>
        <begin position="576"/>
        <end position="606"/>
    </location>
</feature>
<feature type="compositionally biased region" description="Basic and acidic residues" evidence="6">
    <location>
        <begin position="1287"/>
        <end position="1299"/>
    </location>
</feature>
<dbReference type="PANTHER" id="PTHR47117">
    <property type="entry name" value="STAR-RELATED LIPID TRANSFER PROTEIN 9"/>
    <property type="match status" value="1"/>
</dbReference>
<dbReference type="GO" id="GO:0003777">
    <property type="term" value="F:microtubule motor activity"/>
    <property type="evidence" value="ECO:0007669"/>
    <property type="project" value="InterPro"/>
</dbReference>
<evidence type="ECO:0000256" key="5">
    <source>
        <dbReference type="PROSITE-ProRule" id="PRU00283"/>
    </source>
</evidence>
<keyword evidence="9" id="KW-1185">Reference proteome</keyword>
<evidence type="ECO:0000256" key="2">
    <source>
        <dbReference type="ARBA" id="ARBA00022840"/>
    </source>
</evidence>
<feature type="compositionally biased region" description="Basic residues" evidence="6">
    <location>
        <begin position="883"/>
        <end position="893"/>
    </location>
</feature>
<keyword evidence="1 5" id="KW-0547">Nucleotide-binding</keyword>
<feature type="domain" description="Kinesin motor" evidence="7">
    <location>
        <begin position="12"/>
        <end position="385"/>
    </location>
</feature>
<feature type="compositionally biased region" description="Basic and acidic residues" evidence="6">
    <location>
        <begin position="1485"/>
        <end position="1502"/>
    </location>
</feature>
<feature type="compositionally biased region" description="Basic and acidic residues" evidence="6">
    <location>
        <begin position="1720"/>
        <end position="1745"/>
    </location>
</feature>
<feature type="region of interest" description="Disordered" evidence="6">
    <location>
        <begin position="1030"/>
        <end position="1535"/>
    </location>
</feature>
<feature type="compositionally biased region" description="Low complexity" evidence="6">
    <location>
        <begin position="994"/>
        <end position="1016"/>
    </location>
</feature>
<dbReference type="SMART" id="SM00129">
    <property type="entry name" value="KISc"/>
    <property type="match status" value="1"/>
</dbReference>